<gene>
    <name evidence="2" type="ORF">GCM10008101_22690</name>
</gene>
<evidence type="ECO:0000313" key="3">
    <source>
        <dbReference type="Proteomes" id="UP000643403"/>
    </source>
</evidence>
<feature type="region of interest" description="Disordered" evidence="1">
    <location>
        <begin position="59"/>
        <end position="85"/>
    </location>
</feature>
<sequence>MSSLPLLLEQLACTPYGDDAFVAAVDGLEPELRAALLGRDTAGLVAALSGRPVMACLIMSPDEESPEPAEQPDEDEPGSEDAPGA</sequence>
<keyword evidence="3" id="KW-1185">Reference proteome</keyword>
<comment type="caution">
    <text evidence="2">The sequence shown here is derived from an EMBL/GenBank/DDBJ whole genome shotgun (WGS) entry which is preliminary data.</text>
</comment>
<evidence type="ECO:0000256" key="1">
    <source>
        <dbReference type="SAM" id="MobiDB-lite"/>
    </source>
</evidence>
<evidence type="ECO:0000313" key="2">
    <source>
        <dbReference type="EMBL" id="GGZ67868.1"/>
    </source>
</evidence>
<proteinExistence type="predicted"/>
<reference evidence="3" key="1">
    <citation type="journal article" date="2019" name="Int. J. Syst. Evol. Microbiol.">
        <title>The Global Catalogue of Microorganisms (GCM) 10K type strain sequencing project: providing services to taxonomists for standard genome sequencing and annotation.</title>
        <authorList>
            <consortium name="The Broad Institute Genomics Platform"/>
            <consortium name="The Broad Institute Genome Sequencing Center for Infectious Disease"/>
            <person name="Wu L."/>
            <person name="Ma J."/>
        </authorList>
    </citation>
    <scope>NUCLEOTIDE SEQUENCE [LARGE SCALE GENOMIC DNA]</scope>
    <source>
        <strain evidence="3">KCTC 22558</strain>
    </source>
</reference>
<dbReference type="RefSeq" id="WP_189449999.1">
    <property type="nucleotide sequence ID" value="NZ_BMXY01000003.1"/>
</dbReference>
<organism evidence="2 3">
    <name type="scientific">Cognatilysobacter xinjiangensis</name>
    <dbReference type="NCBI Taxonomy" id="546892"/>
    <lineage>
        <taxon>Bacteria</taxon>
        <taxon>Pseudomonadati</taxon>
        <taxon>Pseudomonadota</taxon>
        <taxon>Gammaproteobacteria</taxon>
        <taxon>Lysobacterales</taxon>
        <taxon>Lysobacteraceae</taxon>
        <taxon>Cognatilysobacter</taxon>
    </lineage>
</organism>
<dbReference type="Proteomes" id="UP000643403">
    <property type="component" value="Unassembled WGS sequence"/>
</dbReference>
<feature type="compositionally biased region" description="Acidic residues" evidence="1">
    <location>
        <begin position="61"/>
        <end position="79"/>
    </location>
</feature>
<name>A0ABQ3C545_9GAMM</name>
<accession>A0ABQ3C545</accession>
<dbReference type="EMBL" id="BMXY01000003">
    <property type="protein sequence ID" value="GGZ67868.1"/>
    <property type="molecule type" value="Genomic_DNA"/>
</dbReference>
<protein>
    <submittedName>
        <fullName evidence="2">Uncharacterized protein</fullName>
    </submittedName>
</protein>